<comment type="subcellular location">
    <subcellularLocation>
        <location evidence="1">Cell membrane</location>
        <topology evidence="1">Multi-pass membrane protein</topology>
    </subcellularLocation>
</comment>
<feature type="transmembrane region" description="Helical" evidence="7">
    <location>
        <begin position="94"/>
        <end position="117"/>
    </location>
</feature>
<evidence type="ECO:0000256" key="4">
    <source>
        <dbReference type="ARBA" id="ARBA00022989"/>
    </source>
</evidence>
<feature type="transmembrane region" description="Helical" evidence="7">
    <location>
        <begin position="181"/>
        <end position="202"/>
    </location>
</feature>
<feature type="transmembrane region" description="Helical" evidence="7">
    <location>
        <begin position="29"/>
        <end position="51"/>
    </location>
</feature>
<dbReference type="Pfam" id="PF07690">
    <property type="entry name" value="MFS_1"/>
    <property type="match status" value="1"/>
</dbReference>
<evidence type="ECO:0000256" key="6">
    <source>
        <dbReference type="SAM" id="MobiDB-lite"/>
    </source>
</evidence>
<evidence type="ECO:0000313" key="10">
    <source>
        <dbReference type="Proteomes" id="UP000294911"/>
    </source>
</evidence>
<evidence type="ECO:0000256" key="1">
    <source>
        <dbReference type="ARBA" id="ARBA00004651"/>
    </source>
</evidence>
<feature type="transmembrane region" description="Helical" evidence="7">
    <location>
        <begin position="317"/>
        <end position="339"/>
    </location>
</feature>
<comment type="caution">
    <text evidence="9">The sequence shown here is derived from an EMBL/GenBank/DDBJ whole genome shotgun (WGS) entry which is preliminary data.</text>
</comment>
<protein>
    <submittedName>
        <fullName evidence="9">MFS transporter</fullName>
    </submittedName>
</protein>
<evidence type="ECO:0000259" key="8">
    <source>
        <dbReference type="PROSITE" id="PS50850"/>
    </source>
</evidence>
<gene>
    <name evidence="9" type="ORF">EV191_107235</name>
</gene>
<evidence type="ECO:0000256" key="3">
    <source>
        <dbReference type="ARBA" id="ARBA00022692"/>
    </source>
</evidence>
<feature type="domain" description="Major facilitator superfamily (MFS) profile" evidence="8">
    <location>
        <begin position="28"/>
        <end position="478"/>
    </location>
</feature>
<evidence type="ECO:0000313" key="9">
    <source>
        <dbReference type="EMBL" id="TCP50971.1"/>
    </source>
</evidence>
<feature type="transmembrane region" description="Helical" evidence="7">
    <location>
        <begin position="280"/>
        <end position="305"/>
    </location>
</feature>
<feature type="transmembrane region" description="Helical" evidence="7">
    <location>
        <begin position="123"/>
        <end position="144"/>
    </location>
</feature>
<organism evidence="9 10">
    <name type="scientific">Tamaricihabitans halophyticus</name>
    <dbReference type="NCBI Taxonomy" id="1262583"/>
    <lineage>
        <taxon>Bacteria</taxon>
        <taxon>Bacillati</taxon>
        <taxon>Actinomycetota</taxon>
        <taxon>Actinomycetes</taxon>
        <taxon>Pseudonocardiales</taxon>
        <taxon>Pseudonocardiaceae</taxon>
        <taxon>Tamaricihabitans</taxon>
    </lineage>
</organism>
<dbReference type="Proteomes" id="UP000294911">
    <property type="component" value="Unassembled WGS sequence"/>
</dbReference>
<evidence type="ECO:0000256" key="2">
    <source>
        <dbReference type="ARBA" id="ARBA00022448"/>
    </source>
</evidence>
<name>A0A4R2QVA5_9PSEU</name>
<dbReference type="SUPFAM" id="SSF103473">
    <property type="entry name" value="MFS general substrate transporter"/>
    <property type="match status" value="2"/>
</dbReference>
<evidence type="ECO:0000256" key="7">
    <source>
        <dbReference type="SAM" id="Phobius"/>
    </source>
</evidence>
<feature type="region of interest" description="Disordered" evidence="6">
    <location>
        <begin position="1"/>
        <end position="21"/>
    </location>
</feature>
<feature type="transmembrane region" description="Helical" evidence="7">
    <location>
        <begin position="421"/>
        <end position="445"/>
    </location>
</feature>
<feature type="transmembrane region" description="Helical" evidence="7">
    <location>
        <begin position="214"/>
        <end position="233"/>
    </location>
</feature>
<dbReference type="EMBL" id="SLXQ01000007">
    <property type="protein sequence ID" value="TCP50971.1"/>
    <property type="molecule type" value="Genomic_DNA"/>
</dbReference>
<keyword evidence="3 7" id="KW-0812">Transmembrane</keyword>
<dbReference type="InterPro" id="IPR036259">
    <property type="entry name" value="MFS_trans_sf"/>
</dbReference>
<keyword evidence="5 7" id="KW-0472">Membrane</keyword>
<feature type="transmembrane region" description="Helical" evidence="7">
    <location>
        <begin position="151"/>
        <end position="175"/>
    </location>
</feature>
<proteinExistence type="predicted"/>
<evidence type="ECO:0000256" key="5">
    <source>
        <dbReference type="ARBA" id="ARBA00023136"/>
    </source>
</evidence>
<dbReference type="GO" id="GO:0022857">
    <property type="term" value="F:transmembrane transporter activity"/>
    <property type="evidence" value="ECO:0007669"/>
    <property type="project" value="InterPro"/>
</dbReference>
<dbReference type="AlphaFoldDB" id="A0A4R2QVA5"/>
<dbReference type="CDD" id="cd17504">
    <property type="entry name" value="MFS_MMR_MDR_like"/>
    <property type="match status" value="1"/>
</dbReference>
<keyword evidence="4 7" id="KW-1133">Transmembrane helix</keyword>
<keyword evidence="10" id="KW-1185">Reference proteome</keyword>
<sequence>MSCAPQTEQSREINEPAGSPPRKAGWGTVLVICFGGLAASLMQTLVVPLLPRFPELLGISPSLASWLVTIALVSTAIATPVLSRLGDMFGKRRLLVISLGLLIAGSVLCALTSHWLVFLIGRAVQGAAFAAIPLGISMISAVVTPERVGQGIALMSATLGIGGALGLPFAGMVVQYADYHALFWVCAGMGCVAVTAVILAVPESTTRTPGRVDLVGMVLLGGLLGALLVPLSYGSTWGWANPATLGCFLAAIGLSVLFVRYELRHRNPLVNLYAVVKRPILLTNLASVLIGFAMMSNFIGVPAFLQAEPATGHGFGVSLLVAGLCMLPGGLLMVLIAPLAGRLITVRGPRLTLMLGAAIIGAGYLVWLLLRAELWGVALSAAVVSGGVAVAYGAMPALVLKTTPETEAAAATGINTLARSIGTSLGSATAGTLFAGITMTVAGTAVPATTAFVVLFVIGGLAALLAAVIAGFAGTGSQQSRLSPAAPVPAR</sequence>
<feature type="transmembrane region" description="Helical" evidence="7">
    <location>
        <begin position="451"/>
        <end position="473"/>
    </location>
</feature>
<dbReference type="InterPro" id="IPR020846">
    <property type="entry name" value="MFS_dom"/>
</dbReference>
<feature type="transmembrane region" description="Helical" evidence="7">
    <location>
        <begin position="351"/>
        <end position="370"/>
    </location>
</feature>
<dbReference type="PANTHER" id="PTHR42718">
    <property type="entry name" value="MAJOR FACILITATOR SUPERFAMILY MULTIDRUG TRANSPORTER MFSC"/>
    <property type="match status" value="1"/>
</dbReference>
<feature type="transmembrane region" description="Helical" evidence="7">
    <location>
        <begin position="239"/>
        <end position="259"/>
    </location>
</feature>
<feature type="transmembrane region" description="Helical" evidence="7">
    <location>
        <begin position="63"/>
        <end position="82"/>
    </location>
</feature>
<dbReference type="Gene3D" id="1.20.1250.20">
    <property type="entry name" value="MFS general substrate transporter like domains"/>
    <property type="match status" value="2"/>
</dbReference>
<feature type="transmembrane region" description="Helical" evidence="7">
    <location>
        <begin position="376"/>
        <end position="400"/>
    </location>
</feature>
<reference evidence="9 10" key="1">
    <citation type="submission" date="2019-03" db="EMBL/GenBank/DDBJ databases">
        <title>Genomic Encyclopedia of Type Strains, Phase IV (KMG-IV): sequencing the most valuable type-strain genomes for metagenomic binning, comparative biology and taxonomic classification.</title>
        <authorList>
            <person name="Goeker M."/>
        </authorList>
    </citation>
    <scope>NUCLEOTIDE SEQUENCE [LARGE SCALE GENOMIC DNA]</scope>
    <source>
        <strain evidence="9 10">DSM 45765</strain>
    </source>
</reference>
<accession>A0A4R2QVA5</accession>
<keyword evidence="2" id="KW-0813">Transport</keyword>
<dbReference type="PROSITE" id="PS50850">
    <property type="entry name" value="MFS"/>
    <property type="match status" value="1"/>
</dbReference>
<dbReference type="InterPro" id="IPR011701">
    <property type="entry name" value="MFS"/>
</dbReference>
<dbReference type="PANTHER" id="PTHR42718:SF9">
    <property type="entry name" value="MAJOR FACILITATOR SUPERFAMILY MULTIDRUG TRANSPORTER MFSC"/>
    <property type="match status" value="1"/>
</dbReference>
<dbReference type="GO" id="GO:0005886">
    <property type="term" value="C:plasma membrane"/>
    <property type="evidence" value="ECO:0007669"/>
    <property type="project" value="UniProtKB-SubCell"/>
</dbReference>